<keyword evidence="2" id="KW-1185">Reference proteome</keyword>
<proteinExistence type="predicted"/>
<accession>A0ABV7B192</accession>
<dbReference type="EMBL" id="JBHRSQ010000007">
    <property type="protein sequence ID" value="MFC2991038.1"/>
    <property type="molecule type" value="Genomic_DNA"/>
</dbReference>
<dbReference type="RefSeq" id="WP_379754571.1">
    <property type="nucleotide sequence ID" value="NZ_JBHRSQ010000007.1"/>
</dbReference>
<sequence>MAGAMAEAYHGGLPEALRRETLARLPQDLRQVVEAFRTRFALA</sequence>
<protein>
    <submittedName>
        <fullName evidence="1">Uncharacterized protein</fullName>
    </submittedName>
</protein>
<name>A0ABV7B192_9GAMM</name>
<gene>
    <name evidence="1" type="ORF">ACFODV_03205</name>
</gene>
<comment type="caution">
    <text evidence="1">The sequence shown here is derived from an EMBL/GenBank/DDBJ whole genome shotgun (WGS) entry which is preliminary data.</text>
</comment>
<dbReference type="Proteomes" id="UP001595386">
    <property type="component" value="Unassembled WGS sequence"/>
</dbReference>
<organism evidence="1 2">
    <name type="scientific">Halomonas tibetensis</name>
    <dbReference type="NCBI Taxonomy" id="2259590"/>
    <lineage>
        <taxon>Bacteria</taxon>
        <taxon>Pseudomonadati</taxon>
        <taxon>Pseudomonadota</taxon>
        <taxon>Gammaproteobacteria</taxon>
        <taxon>Oceanospirillales</taxon>
        <taxon>Halomonadaceae</taxon>
        <taxon>Halomonas</taxon>
    </lineage>
</organism>
<reference evidence="2" key="1">
    <citation type="journal article" date="2019" name="Int. J. Syst. Evol. Microbiol.">
        <title>The Global Catalogue of Microorganisms (GCM) 10K type strain sequencing project: providing services to taxonomists for standard genome sequencing and annotation.</title>
        <authorList>
            <consortium name="The Broad Institute Genomics Platform"/>
            <consortium name="The Broad Institute Genome Sequencing Center for Infectious Disease"/>
            <person name="Wu L."/>
            <person name="Ma J."/>
        </authorList>
    </citation>
    <scope>NUCLEOTIDE SEQUENCE [LARGE SCALE GENOMIC DNA]</scope>
    <source>
        <strain evidence="2">KCTC 52660</strain>
    </source>
</reference>
<evidence type="ECO:0000313" key="1">
    <source>
        <dbReference type="EMBL" id="MFC2991038.1"/>
    </source>
</evidence>
<evidence type="ECO:0000313" key="2">
    <source>
        <dbReference type="Proteomes" id="UP001595386"/>
    </source>
</evidence>